<dbReference type="Proteomes" id="UP001152622">
    <property type="component" value="Chromosome 1"/>
</dbReference>
<evidence type="ECO:0000256" key="1">
    <source>
        <dbReference type="SAM" id="MobiDB-lite"/>
    </source>
</evidence>
<name>A0A9Q1GG58_SYNKA</name>
<dbReference type="AlphaFoldDB" id="A0A9Q1GG58"/>
<organism evidence="2 3">
    <name type="scientific">Synaphobranchus kaupii</name>
    <name type="common">Kaup's arrowtooth eel</name>
    <dbReference type="NCBI Taxonomy" id="118154"/>
    <lineage>
        <taxon>Eukaryota</taxon>
        <taxon>Metazoa</taxon>
        <taxon>Chordata</taxon>
        <taxon>Craniata</taxon>
        <taxon>Vertebrata</taxon>
        <taxon>Euteleostomi</taxon>
        <taxon>Actinopterygii</taxon>
        <taxon>Neopterygii</taxon>
        <taxon>Teleostei</taxon>
        <taxon>Anguilliformes</taxon>
        <taxon>Synaphobranchidae</taxon>
        <taxon>Synaphobranchus</taxon>
    </lineage>
</organism>
<accession>A0A9Q1GG58</accession>
<evidence type="ECO:0000313" key="2">
    <source>
        <dbReference type="EMBL" id="KAJ8382836.1"/>
    </source>
</evidence>
<feature type="region of interest" description="Disordered" evidence="1">
    <location>
        <begin position="1"/>
        <end position="52"/>
    </location>
</feature>
<proteinExistence type="predicted"/>
<gene>
    <name evidence="2" type="ORF">SKAU_G00036140</name>
</gene>
<evidence type="ECO:0000313" key="3">
    <source>
        <dbReference type="Proteomes" id="UP001152622"/>
    </source>
</evidence>
<keyword evidence="3" id="KW-1185">Reference proteome</keyword>
<sequence length="78" mass="8416">MASLDYSDSRGHRAANSGYSNDSTERPGLRANPRGPVEVEDGTSGGERALVDPHSCQTGVDVLWVRAAVLTEERDLFL</sequence>
<reference evidence="2" key="1">
    <citation type="journal article" date="2023" name="Science">
        <title>Genome structures resolve the early diversification of teleost fishes.</title>
        <authorList>
            <person name="Parey E."/>
            <person name="Louis A."/>
            <person name="Montfort J."/>
            <person name="Bouchez O."/>
            <person name="Roques C."/>
            <person name="Iampietro C."/>
            <person name="Lluch J."/>
            <person name="Castinel A."/>
            <person name="Donnadieu C."/>
            <person name="Desvignes T."/>
            <person name="Floi Bucao C."/>
            <person name="Jouanno E."/>
            <person name="Wen M."/>
            <person name="Mejri S."/>
            <person name="Dirks R."/>
            <person name="Jansen H."/>
            <person name="Henkel C."/>
            <person name="Chen W.J."/>
            <person name="Zahm M."/>
            <person name="Cabau C."/>
            <person name="Klopp C."/>
            <person name="Thompson A.W."/>
            <person name="Robinson-Rechavi M."/>
            <person name="Braasch I."/>
            <person name="Lecointre G."/>
            <person name="Bobe J."/>
            <person name="Postlethwait J.H."/>
            <person name="Berthelot C."/>
            <person name="Roest Crollius H."/>
            <person name="Guiguen Y."/>
        </authorList>
    </citation>
    <scope>NUCLEOTIDE SEQUENCE</scope>
    <source>
        <strain evidence="2">WJC10195</strain>
    </source>
</reference>
<protein>
    <submittedName>
        <fullName evidence="2">Uncharacterized protein</fullName>
    </submittedName>
</protein>
<comment type="caution">
    <text evidence="2">The sequence shown here is derived from an EMBL/GenBank/DDBJ whole genome shotgun (WGS) entry which is preliminary data.</text>
</comment>
<dbReference type="EMBL" id="JAINUF010000001">
    <property type="protein sequence ID" value="KAJ8382836.1"/>
    <property type="molecule type" value="Genomic_DNA"/>
</dbReference>